<dbReference type="Proteomes" id="UP000821845">
    <property type="component" value="Chromosome 6"/>
</dbReference>
<name>A0ACB7S3J4_HYAAI</name>
<gene>
    <name evidence="1" type="ORF">HPB50_026214</name>
</gene>
<evidence type="ECO:0000313" key="2">
    <source>
        <dbReference type="Proteomes" id="UP000821845"/>
    </source>
</evidence>
<keyword evidence="2" id="KW-1185">Reference proteome</keyword>
<organism evidence="1 2">
    <name type="scientific">Hyalomma asiaticum</name>
    <name type="common">Tick</name>
    <dbReference type="NCBI Taxonomy" id="266040"/>
    <lineage>
        <taxon>Eukaryota</taxon>
        <taxon>Metazoa</taxon>
        <taxon>Ecdysozoa</taxon>
        <taxon>Arthropoda</taxon>
        <taxon>Chelicerata</taxon>
        <taxon>Arachnida</taxon>
        <taxon>Acari</taxon>
        <taxon>Parasitiformes</taxon>
        <taxon>Ixodida</taxon>
        <taxon>Ixodoidea</taxon>
        <taxon>Ixodidae</taxon>
        <taxon>Hyalomminae</taxon>
        <taxon>Hyalomma</taxon>
    </lineage>
</organism>
<accession>A0ACB7S3J4</accession>
<proteinExistence type="predicted"/>
<comment type="caution">
    <text evidence="1">The sequence shown here is derived from an EMBL/GenBank/DDBJ whole genome shotgun (WGS) entry which is preliminary data.</text>
</comment>
<evidence type="ECO:0000313" key="1">
    <source>
        <dbReference type="EMBL" id="KAH6929305.1"/>
    </source>
</evidence>
<reference evidence="1" key="1">
    <citation type="submission" date="2020-05" db="EMBL/GenBank/DDBJ databases">
        <title>Large-scale comparative analyses of tick genomes elucidate their genetic diversity and vector capacities.</title>
        <authorList>
            <person name="Jia N."/>
            <person name="Wang J."/>
            <person name="Shi W."/>
            <person name="Du L."/>
            <person name="Sun Y."/>
            <person name="Zhan W."/>
            <person name="Jiang J."/>
            <person name="Wang Q."/>
            <person name="Zhang B."/>
            <person name="Ji P."/>
            <person name="Sakyi L.B."/>
            <person name="Cui X."/>
            <person name="Yuan T."/>
            <person name="Jiang B."/>
            <person name="Yang W."/>
            <person name="Lam T.T.-Y."/>
            <person name="Chang Q."/>
            <person name="Ding S."/>
            <person name="Wang X."/>
            <person name="Zhu J."/>
            <person name="Ruan X."/>
            <person name="Zhao L."/>
            <person name="Wei J."/>
            <person name="Que T."/>
            <person name="Du C."/>
            <person name="Cheng J."/>
            <person name="Dai P."/>
            <person name="Han X."/>
            <person name="Huang E."/>
            <person name="Gao Y."/>
            <person name="Liu J."/>
            <person name="Shao H."/>
            <person name="Ye R."/>
            <person name="Li L."/>
            <person name="Wei W."/>
            <person name="Wang X."/>
            <person name="Wang C."/>
            <person name="Yang T."/>
            <person name="Huo Q."/>
            <person name="Li W."/>
            <person name="Guo W."/>
            <person name="Chen H."/>
            <person name="Zhou L."/>
            <person name="Ni X."/>
            <person name="Tian J."/>
            <person name="Zhou Y."/>
            <person name="Sheng Y."/>
            <person name="Liu T."/>
            <person name="Pan Y."/>
            <person name="Xia L."/>
            <person name="Li J."/>
            <person name="Zhao F."/>
            <person name="Cao W."/>
        </authorList>
    </citation>
    <scope>NUCLEOTIDE SEQUENCE</scope>
    <source>
        <strain evidence="1">Hyas-2018</strain>
    </source>
</reference>
<protein>
    <submittedName>
        <fullName evidence="1">Uncharacterized protein</fullName>
    </submittedName>
</protein>
<dbReference type="EMBL" id="CM023486">
    <property type="protein sequence ID" value="KAH6929305.1"/>
    <property type="molecule type" value="Genomic_DNA"/>
</dbReference>
<sequence length="484" mass="53603">MCAKLGVSCDFVETARPRPETLGTYRALRHFDDFYAGVFGDVWPSVRLALLCPNKSCAVPNTLSPNASDVEKQLRSLGTLSLRNLWERRALAATSATDENDKPAVSLELAEPHEHATTAGSETTAGEGESFDESSRYIPASDVSTPLMSFVPSSRLVYQEEQIDESSYRGFFKPDPEVQLPIKRWPVGKENIFPGKLDAAMFPTGDVSTFPPPRRCGKERLFDYYLMDGASVLPVLALDLQQGDELADLCACSWRKAAGSYVHGTHRKAEKKGSLEQLIKRLITTTPLPVDKLTLMMGLIVRGSAVACDASSSRVKRLREVLQGYLPVKQLQKGSVLHKNLLAPGFTAQQSFDKILLDVPCTNDRLSVAEDDNNWFSQKRLQERLKLPQQQMDMLCKALAMLRPGGSLVYSTCSLSPIQNDGVVHMALQQFRHTSAQYVIVDLSEAFASLPFRFFGGCRYGQLSLPYLPSNVGPLYVARIERVC</sequence>